<dbReference type="Gene3D" id="1.10.630.10">
    <property type="entry name" value="Cytochrome P450"/>
    <property type="match status" value="2"/>
</dbReference>
<evidence type="ECO:0000256" key="9">
    <source>
        <dbReference type="SAM" id="Phobius"/>
    </source>
</evidence>
<keyword evidence="9" id="KW-0812">Transmembrane</keyword>
<keyword evidence="4 8" id="KW-0560">Oxidoreductase</keyword>
<dbReference type="SUPFAM" id="SSF48264">
    <property type="entry name" value="Cytochrome P450"/>
    <property type="match status" value="1"/>
</dbReference>
<name>A0A1J9SLV4_9PEZI</name>
<evidence type="ECO:0000256" key="4">
    <source>
        <dbReference type="ARBA" id="ARBA00023002"/>
    </source>
</evidence>
<keyword evidence="11" id="KW-1185">Reference proteome</keyword>
<dbReference type="OrthoDB" id="3945418at2759"/>
<dbReference type="GO" id="GO:0004497">
    <property type="term" value="F:monooxygenase activity"/>
    <property type="evidence" value="ECO:0007669"/>
    <property type="project" value="UniProtKB-KW"/>
</dbReference>
<keyword evidence="6 8" id="KW-0503">Monooxygenase</keyword>
<dbReference type="InterPro" id="IPR002401">
    <property type="entry name" value="Cyt_P450_E_grp-I"/>
</dbReference>
<dbReference type="GO" id="GO:0020037">
    <property type="term" value="F:heme binding"/>
    <property type="evidence" value="ECO:0007669"/>
    <property type="project" value="InterPro"/>
</dbReference>
<dbReference type="GeneID" id="31010119"/>
<dbReference type="GO" id="GO:0016705">
    <property type="term" value="F:oxidoreductase activity, acting on paired donors, with incorporation or reduction of molecular oxygen"/>
    <property type="evidence" value="ECO:0007669"/>
    <property type="project" value="InterPro"/>
</dbReference>
<feature type="transmembrane region" description="Helical" evidence="9">
    <location>
        <begin position="13"/>
        <end position="31"/>
    </location>
</feature>
<keyword evidence="5 7" id="KW-0408">Iron</keyword>
<evidence type="ECO:0000256" key="8">
    <source>
        <dbReference type="RuleBase" id="RU000461"/>
    </source>
</evidence>
<organism evidence="10 11">
    <name type="scientific">Diplodia corticola</name>
    <dbReference type="NCBI Taxonomy" id="236234"/>
    <lineage>
        <taxon>Eukaryota</taxon>
        <taxon>Fungi</taxon>
        <taxon>Dikarya</taxon>
        <taxon>Ascomycota</taxon>
        <taxon>Pezizomycotina</taxon>
        <taxon>Dothideomycetes</taxon>
        <taxon>Dothideomycetes incertae sedis</taxon>
        <taxon>Botryosphaeriales</taxon>
        <taxon>Botryosphaeriaceae</taxon>
        <taxon>Diplodia</taxon>
    </lineage>
</organism>
<protein>
    <submittedName>
        <fullName evidence="10">Cytochrome p450</fullName>
    </submittedName>
</protein>
<sequence>MNALHDTSSITCITAYVVTVSILYFSALSLYRLTLHPLAKFPGPKLAGLTYWYEIYYDIYRRGDYTRVILKLHETYGPIIRINPNELHVSDPNFIEVLYTSTGKKREVSSWHLRPFQFEGAHFGTVDHDLHRTRRAPLSRFFSKGMVMKLEPALKTKAIQYCRNLETWAGSGEALDLVTSISCFTTDVVTDYLYGNGYRFLDDPKMKLSLYHPIHMGAESIITFRHFPIYLKLFNAIPSSIMKILSPDAELWRLFRVDARTRIRRIKEDIYAKDAELRTTVFHELLMTLSVAMFYLLSSPETMAKLRSELEAVAPTTDPSAMPPWTKLEQLPYLSGCVYEGLRLSSGLPSRLARSSPDEAIIYRAPDRTWIIPPRYSVGMSAYQIHHNEKLFPQSRKYQPERWFDEGGKRNRQLDQYLLSFSKGSRQCLGMNLAYAELFTLLAVLVRCYGHRLELFETTAEDVDFHHDAMIPTVKPGSKGIRVLVKQMG</sequence>
<comment type="caution">
    <text evidence="10">The sequence shown here is derived from an EMBL/GenBank/DDBJ whole genome shotgun (WGS) entry which is preliminary data.</text>
</comment>
<dbReference type="EMBL" id="MNUE01000001">
    <property type="protein sequence ID" value="OJD40589.1"/>
    <property type="molecule type" value="Genomic_DNA"/>
</dbReference>
<proteinExistence type="inferred from homology"/>
<dbReference type="PANTHER" id="PTHR24305">
    <property type="entry name" value="CYTOCHROME P450"/>
    <property type="match status" value="1"/>
</dbReference>
<keyword evidence="3 7" id="KW-0479">Metal-binding</keyword>
<evidence type="ECO:0000256" key="6">
    <source>
        <dbReference type="ARBA" id="ARBA00023033"/>
    </source>
</evidence>
<keyword evidence="9" id="KW-0472">Membrane</keyword>
<dbReference type="InterPro" id="IPR017972">
    <property type="entry name" value="Cyt_P450_CS"/>
</dbReference>
<dbReference type="AlphaFoldDB" id="A0A1J9SLV4"/>
<evidence type="ECO:0000256" key="7">
    <source>
        <dbReference type="PIRSR" id="PIRSR602401-1"/>
    </source>
</evidence>
<dbReference type="Proteomes" id="UP000183809">
    <property type="component" value="Unassembled WGS sequence"/>
</dbReference>
<evidence type="ECO:0000313" key="10">
    <source>
        <dbReference type="EMBL" id="OJD40589.1"/>
    </source>
</evidence>
<dbReference type="RefSeq" id="XP_020135432.1">
    <property type="nucleotide sequence ID" value="XM_020269860.1"/>
</dbReference>
<dbReference type="PRINTS" id="PR00463">
    <property type="entry name" value="EP450I"/>
</dbReference>
<dbReference type="CDD" id="cd11062">
    <property type="entry name" value="CYP58-like"/>
    <property type="match status" value="1"/>
</dbReference>
<dbReference type="Pfam" id="PF00067">
    <property type="entry name" value="p450"/>
    <property type="match status" value="2"/>
</dbReference>
<evidence type="ECO:0000313" key="11">
    <source>
        <dbReference type="Proteomes" id="UP000183809"/>
    </source>
</evidence>
<keyword evidence="7 8" id="KW-0349">Heme</keyword>
<accession>A0A1J9SLV4</accession>
<keyword evidence="9" id="KW-1133">Transmembrane helix</keyword>
<evidence type="ECO:0000256" key="3">
    <source>
        <dbReference type="ARBA" id="ARBA00022723"/>
    </source>
</evidence>
<dbReference type="InterPro" id="IPR050121">
    <property type="entry name" value="Cytochrome_P450_monoxygenase"/>
</dbReference>
<evidence type="ECO:0000256" key="5">
    <source>
        <dbReference type="ARBA" id="ARBA00023004"/>
    </source>
</evidence>
<dbReference type="PANTHER" id="PTHR24305:SF157">
    <property type="entry name" value="N-ACETYLTRYPTOPHAN 6-HYDROXYLASE IVOC-RELATED"/>
    <property type="match status" value="1"/>
</dbReference>
<dbReference type="STRING" id="236234.A0A1J9SLV4"/>
<comment type="similarity">
    <text evidence="2 8">Belongs to the cytochrome P450 family.</text>
</comment>
<comment type="cofactor">
    <cofactor evidence="1 7">
        <name>heme</name>
        <dbReference type="ChEBI" id="CHEBI:30413"/>
    </cofactor>
</comment>
<reference evidence="10 11" key="1">
    <citation type="submission" date="2016-10" db="EMBL/GenBank/DDBJ databases">
        <title>Proteomics and genomics reveal pathogen-plant mechanisms compatible with a hemibiotrophic lifestyle of Diplodia corticola.</title>
        <authorList>
            <person name="Fernandes I."/>
            <person name="De Jonge R."/>
            <person name="Van De Peer Y."/>
            <person name="Devreese B."/>
            <person name="Alves A."/>
            <person name="Esteves A.C."/>
        </authorList>
    </citation>
    <scope>NUCLEOTIDE SEQUENCE [LARGE SCALE GENOMIC DNA]</scope>
    <source>
        <strain evidence="10 11">CBS 112549</strain>
    </source>
</reference>
<gene>
    <name evidence="10" type="ORF">BKCO1_1000460</name>
</gene>
<evidence type="ECO:0000256" key="1">
    <source>
        <dbReference type="ARBA" id="ARBA00001971"/>
    </source>
</evidence>
<dbReference type="InterPro" id="IPR036396">
    <property type="entry name" value="Cyt_P450_sf"/>
</dbReference>
<dbReference type="GO" id="GO:0005506">
    <property type="term" value="F:iron ion binding"/>
    <property type="evidence" value="ECO:0007669"/>
    <property type="project" value="InterPro"/>
</dbReference>
<feature type="binding site" description="axial binding residue" evidence="7">
    <location>
        <position position="428"/>
    </location>
    <ligand>
        <name>heme</name>
        <dbReference type="ChEBI" id="CHEBI:30413"/>
    </ligand>
    <ligandPart>
        <name>Fe</name>
        <dbReference type="ChEBI" id="CHEBI:18248"/>
    </ligandPart>
</feature>
<dbReference type="InterPro" id="IPR001128">
    <property type="entry name" value="Cyt_P450"/>
</dbReference>
<dbReference type="PROSITE" id="PS00086">
    <property type="entry name" value="CYTOCHROME_P450"/>
    <property type="match status" value="1"/>
</dbReference>
<evidence type="ECO:0000256" key="2">
    <source>
        <dbReference type="ARBA" id="ARBA00010617"/>
    </source>
</evidence>